<feature type="repeat" description="PPR" evidence="2">
    <location>
        <begin position="461"/>
        <end position="491"/>
    </location>
</feature>
<dbReference type="NCBIfam" id="TIGR00756">
    <property type="entry name" value="PPR"/>
    <property type="match status" value="2"/>
</dbReference>
<feature type="repeat" description="PPR" evidence="2">
    <location>
        <begin position="284"/>
        <end position="318"/>
    </location>
</feature>
<organism evidence="3">
    <name type="scientific">Davidia involucrata</name>
    <name type="common">Dove tree</name>
    <dbReference type="NCBI Taxonomy" id="16924"/>
    <lineage>
        <taxon>Eukaryota</taxon>
        <taxon>Viridiplantae</taxon>
        <taxon>Streptophyta</taxon>
        <taxon>Embryophyta</taxon>
        <taxon>Tracheophyta</taxon>
        <taxon>Spermatophyta</taxon>
        <taxon>Magnoliopsida</taxon>
        <taxon>eudicotyledons</taxon>
        <taxon>Gunneridae</taxon>
        <taxon>Pentapetalae</taxon>
        <taxon>asterids</taxon>
        <taxon>Cornales</taxon>
        <taxon>Nyssaceae</taxon>
        <taxon>Davidia</taxon>
    </lineage>
</organism>
<dbReference type="EMBL" id="GHES01018496">
    <property type="protein sequence ID" value="MPA49055.1"/>
    <property type="molecule type" value="Transcribed_RNA"/>
</dbReference>
<accession>A0A5B6ZYM8</accession>
<keyword evidence="1" id="KW-0677">Repeat</keyword>
<dbReference type="InterPro" id="IPR044578">
    <property type="entry name" value="BIR6-like"/>
</dbReference>
<name>A0A5B6ZYM8_DAVIN</name>
<dbReference type="PROSITE" id="PS51375">
    <property type="entry name" value="PPR"/>
    <property type="match status" value="2"/>
</dbReference>
<dbReference type="GO" id="GO:0008380">
    <property type="term" value="P:RNA splicing"/>
    <property type="evidence" value="ECO:0007669"/>
    <property type="project" value="InterPro"/>
</dbReference>
<dbReference type="Pfam" id="PF01535">
    <property type="entry name" value="PPR"/>
    <property type="match status" value="4"/>
</dbReference>
<dbReference type="Gene3D" id="1.25.40.10">
    <property type="entry name" value="Tetratricopeptide repeat domain"/>
    <property type="match status" value="3"/>
</dbReference>
<evidence type="ECO:0000313" key="3">
    <source>
        <dbReference type="EMBL" id="MPA49055.1"/>
    </source>
</evidence>
<dbReference type="PANTHER" id="PTHR47003">
    <property type="entry name" value="OS01G0970900 PROTEIN"/>
    <property type="match status" value="1"/>
</dbReference>
<proteinExistence type="predicted"/>
<dbReference type="PANTHER" id="PTHR47003:SF3">
    <property type="entry name" value="SMALL RIBOSOMAL SUBUNIT PROTEIN MS81 (RPPR8)"/>
    <property type="match status" value="1"/>
</dbReference>
<evidence type="ECO:0000256" key="2">
    <source>
        <dbReference type="PROSITE-ProRule" id="PRU00708"/>
    </source>
</evidence>
<sequence>MRNQWRLLLFRCRTPSQPHIARHSSHFQVHSTPNCRPFSSLLHSRAPHKFPPPFHSQSKNPKNPSFRYFSSSELAIEDKESDQGVVLTDVFSKPARTNDEVKLELESNNIVISHELVLKVLRNLETTPDVARRFFHWVSVSESERLSSKSYNLLLGILGVNGYVKEFWDLVEIMKKKGFGVSKGTHARVLEKFEKDGLNSDSEKLKELFSLGSVDNSVEKVCSRVCKVIKQEVWGDEVEKQLRDWNIAFSSDLVVMVLENLETEPNKALIFFRWIEESHLCEHDERTYNAMVRVLGREDRIEKFWRVVYEMRGAGYEMEMGTYIKVLGRFVNRKMIKDAVDLYEFAMCGANKPSVQDCTFLLRKIVVSKELDMDLFLKVVKAFTVSGNVLMNSTLDSVLKSLTSVGRFGECNKILKAMEEGGFLPSGTLQSKIAFRLSSDGKMDEASEFMDNIEASGCSPNYNTWVSLVEGHCEAGDLNQASDCFKKMVEKEGASCAGNGLALLVNAYCHKNRATDACKLLSNMVNENELKPWHSTYKVLINKLLVQRGFKEALNLLGLMKNQGFPPFLDPLIKYVSKTGTAGDAMMLLRVMTVKRYPSTSVFLRVFEAYFKAGRHNEGQDLLSKCPAYIRNHADVLNLFFSMKSEEAVTAAAALAAASAVAA</sequence>
<evidence type="ECO:0008006" key="4">
    <source>
        <dbReference type="Google" id="ProtNLM"/>
    </source>
</evidence>
<dbReference type="Pfam" id="PF12854">
    <property type="entry name" value="PPR_1"/>
    <property type="match status" value="1"/>
</dbReference>
<dbReference type="AlphaFoldDB" id="A0A5B6ZYM8"/>
<dbReference type="InterPro" id="IPR002885">
    <property type="entry name" value="PPR_rpt"/>
</dbReference>
<protein>
    <recommendedName>
        <fullName evidence="4">Pentacotripeptide-repeat region of PRORP domain-containing protein</fullName>
    </recommendedName>
</protein>
<evidence type="ECO:0000256" key="1">
    <source>
        <dbReference type="ARBA" id="ARBA00022737"/>
    </source>
</evidence>
<reference evidence="3" key="1">
    <citation type="submission" date="2019-08" db="EMBL/GenBank/DDBJ databases">
        <title>Reference gene set and small RNA set construction with multiple tissues from Davidia involucrata Baill.</title>
        <authorList>
            <person name="Yang H."/>
            <person name="Zhou C."/>
            <person name="Li G."/>
            <person name="Wang J."/>
            <person name="Gao P."/>
            <person name="Wang M."/>
            <person name="Wang R."/>
            <person name="Zhao Y."/>
        </authorList>
    </citation>
    <scope>NUCLEOTIDE SEQUENCE</scope>
    <source>
        <tissue evidence="3">Mixed with DoveR01_LX</tissue>
    </source>
</reference>
<gene>
    <name evidence="3" type="ORF">Din_018496</name>
</gene>
<dbReference type="InterPro" id="IPR011990">
    <property type="entry name" value="TPR-like_helical_dom_sf"/>
</dbReference>